<dbReference type="InterPro" id="IPR036983">
    <property type="entry name" value="AIM24_sf"/>
</dbReference>
<dbReference type="OrthoDB" id="9779518at2"/>
<dbReference type="SUPFAM" id="SSF51219">
    <property type="entry name" value="TRAP-like"/>
    <property type="match status" value="1"/>
</dbReference>
<sequence length="227" mass="24564">MQYEVLNKGAFAMLRLKLEQGERVKAESGAMVSMSTSLELKGTTDGGIMRGLGRMLSGESFFFQEVNAMRGGGELTLAPKTLGDIEAVQLDGSYTLLVQKDGFLAGTDGIEVSTKMQNLSRGLFSGEGFFVVEVRGRGTVFLSSFGAIHEVKLGPGEEIVIDNGHLVAWPSTMAYSIEKSSKGWVSSWKSGEMLVCRFRGEGTILIQSRNPGAFGNWIQRFIPTSSS</sequence>
<evidence type="ECO:0000313" key="2">
    <source>
        <dbReference type="Proteomes" id="UP000261905"/>
    </source>
</evidence>
<dbReference type="PANTHER" id="PTHR43657:SF1">
    <property type="entry name" value="ALTERED INHERITANCE OF MITOCHONDRIA PROTEIN 24, MITOCHONDRIAL"/>
    <property type="match status" value="1"/>
</dbReference>
<dbReference type="InterPro" id="IPR016031">
    <property type="entry name" value="Trp_RNA-bd_attenuator-like_dom"/>
</dbReference>
<dbReference type="EMBL" id="QUBQ01000002">
    <property type="protein sequence ID" value="REK74954.1"/>
    <property type="molecule type" value="Genomic_DNA"/>
</dbReference>
<dbReference type="InterPro" id="IPR002838">
    <property type="entry name" value="AIM24"/>
</dbReference>
<keyword evidence="2" id="KW-1185">Reference proteome</keyword>
<reference evidence="1 2" key="1">
    <citation type="submission" date="2018-08" db="EMBL/GenBank/DDBJ databases">
        <title>Paenibacillus sp. M4BSY-1, whole genome shotgun sequence.</title>
        <authorList>
            <person name="Tuo L."/>
        </authorList>
    </citation>
    <scope>NUCLEOTIDE SEQUENCE [LARGE SCALE GENOMIC DNA]</scope>
    <source>
        <strain evidence="1 2">M4BSY-1</strain>
    </source>
</reference>
<dbReference type="Pfam" id="PF01987">
    <property type="entry name" value="AIM24"/>
    <property type="match status" value="1"/>
</dbReference>
<gene>
    <name evidence="1" type="ORF">DX130_15025</name>
</gene>
<dbReference type="Proteomes" id="UP000261905">
    <property type="component" value="Unassembled WGS sequence"/>
</dbReference>
<name>A0A371PGI5_9BACL</name>
<dbReference type="AlphaFoldDB" id="A0A371PGI5"/>
<proteinExistence type="predicted"/>
<dbReference type="Gene3D" id="3.60.160.10">
    <property type="entry name" value="Mitochondrial biogenesis AIM24"/>
    <property type="match status" value="1"/>
</dbReference>
<protein>
    <submittedName>
        <fullName evidence="1">TIGR00266 family protein</fullName>
    </submittedName>
</protein>
<dbReference type="PANTHER" id="PTHR43657">
    <property type="entry name" value="TRYPTOPHAN RNA-BINDING ATTENUATOR PROTEIN-LIKE PROTEIN"/>
    <property type="match status" value="1"/>
</dbReference>
<dbReference type="NCBIfam" id="TIGR00266">
    <property type="entry name" value="TIGR00266 family protein"/>
    <property type="match status" value="1"/>
</dbReference>
<evidence type="ECO:0000313" key="1">
    <source>
        <dbReference type="EMBL" id="REK74954.1"/>
    </source>
</evidence>
<comment type="caution">
    <text evidence="1">The sequence shown here is derived from an EMBL/GenBank/DDBJ whole genome shotgun (WGS) entry which is preliminary data.</text>
</comment>
<dbReference type="RefSeq" id="WP_116046700.1">
    <property type="nucleotide sequence ID" value="NZ_QUBQ01000002.1"/>
</dbReference>
<organism evidence="1 2">
    <name type="scientific">Paenibacillus paeoniae</name>
    <dbReference type="NCBI Taxonomy" id="2292705"/>
    <lineage>
        <taxon>Bacteria</taxon>
        <taxon>Bacillati</taxon>
        <taxon>Bacillota</taxon>
        <taxon>Bacilli</taxon>
        <taxon>Bacillales</taxon>
        <taxon>Paenibacillaceae</taxon>
        <taxon>Paenibacillus</taxon>
    </lineage>
</organism>
<accession>A0A371PGI5</accession>